<feature type="non-terminal residue" evidence="1">
    <location>
        <position position="1"/>
    </location>
</feature>
<protein>
    <submittedName>
        <fullName evidence="1">Uncharacterized protein</fullName>
    </submittedName>
</protein>
<reference evidence="1" key="1">
    <citation type="journal article" date="2023" name="Insect Mol. Biol.">
        <title>Genome sequencing provides insights into the evolution of gene families encoding plant cell wall-degrading enzymes in longhorned beetles.</title>
        <authorList>
            <person name="Shin N.R."/>
            <person name="Okamura Y."/>
            <person name="Kirsch R."/>
            <person name="Pauchet Y."/>
        </authorList>
    </citation>
    <scope>NUCLEOTIDE SEQUENCE</scope>
    <source>
        <strain evidence="1">MMC_N1</strain>
    </source>
</reference>
<keyword evidence="2" id="KW-1185">Reference proteome</keyword>
<sequence length="173" mass="19031">FCVCVGVVEQLAHCCLAVREPVHDIPAAYSFLLAALEFLAVLARHCPEDSDPTHLVSTLHGTELLGCVSMLYGSLLPPESSPRVDGQSPPSIPMPCLSLATATFKLLRRVAELDLSKFQKNPELKKLALVFYKSEVANDEISRAGEKLFVAPYNPEVNRGRESTILDTRRVQK</sequence>
<evidence type="ECO:0000313" key="2">
    <source>
        <dbReference type="Proteomes" id="UP001162164"/>
    </source>
</evidence>
<dbReference type="EMBL" id="JAPWTJ010000256">
    <property type="protein sequence ID" value="KAJ8980505.1"/>
    <property type="molecule type" value="Genomic_DNA"/>
</dbReference>
<evidence type="ECO:0000313" key="1">
    <source>
        <dbReference type="EMBL" id="KAJ8980505.1"/>
    </source>
</evidence>
<dbReference type="Proteomes" id="UP001162164">
    <property type="component" value="Unassembled WGS sequence"/>
</dbReference>
<dbReference type="PANTHER" id="PTHR31434:SF2">
    <property type="entry name" value="S PHASE CYCLIN A-ASSOCIATED PROTEIN IN THE ENDOPLASMIC RETICULUM"/>
    <property type="match status" value="1"/>
</dbReference>
<name>A0ABQ9JR17_9CUCU</name>
<gene>
    <name evidence="1" type="ORF">NQ317_005688</name>
</gene>
<comment type="caution">
    <text evidence="1">The sequence shown here is derived from an EMBL/GenBank/DDBJ whole genome shotgun (WGS) entry which is preliminary data.</text>
</comment>
<accession>A0ABQ9JR17</accession>
<proteinExistence type="predicted"/>
<organism evidence="1 2">
    <name type="scientific">Molorchus minor</name>
    <dbReference type="NCBI Taxonomy" id="1323400"/>
    <lineage>
        <taxon>Eukaryota</taxon>
        <taxon>Metazoa</taxon>
        <taxon>Ecdysozoa</taxon>
        <taxon>Arthropoda</taxon>
        <taxon>Hexapoda</taxon>
        <taxon>Insecta</taxon>
        <taxon>Pterygota</taxon>
        <taxon>Neoptera</taxon>
        <taxon>Endopterygota</taxon>
        <taxon>Coleoptera</taxon>
        <taxon>Polyphaga</taxon>
        <taxon>Cucujiformia</taxon>
        <taxon>Chrysomeloidea</taxon>
        <taxon>Cerambycidae</taxon>
        <taxon>Lamiinae</taxon>
        <taxon>Monochamini</taxon>
        <taxon>Molorchus</taxon>
    </lineage>
</organism>
<dbReference type="PANTHER" id="PTHR31434">
    <property type="entry name" value="S PHASE CYCLIN A-ASSOCIATED PROTEIN IN THE ENDOPLASMIC RETICULUM"/>
    <property type="match status" value="1"/>
</dbReference>